<evidence type="ECO:0000256" key="8">
    <source>
        <dbReference type="ARBA" id="ARBA00023065"/>
    </source>
</evidence>
<proteinExistence type="predicted"/>
<accession>A0A1M6F753</accession>
<evidence type="ECO:0000256" key="6">
    <source>
        <dbReference type="ARBA" id="ARBA00022958"/>
    </source>
</evidence>
<feature type="transmembrane region" description="Helical" evidence="10">
    <location>
        <begin position="86"/>
        <end position="109"/>
    </location>
</feature>
<dbReference type="GO" id="GO:0005886">
    <property type="term" value="C:plasma membrane"/>
    <property type="evidence" value="ECO:0007669"/>
    <property type="project" value="UniProtKB-SubCell"/>
</dbReference>
<feature type="transmembrane region" description="Helical" evidence="10">
    <location>
        <begin position="140"/>
        <end position="162"/>
    </location>
</feature>
<feature type="transmembrane region" description="Helical" evidence="10">
    <location>
        <begin position="25"/>
        <end position="43"/>
    </location>
</feature>
<keyword evidence="6" id="KW-0630">Potassium</keyword>
<dbReference type="PANTHER" id="PTHR32024:SF1">
    <property type="entry name" value="KTR SYSTEM POTASSIUM UPTAKE PROTEIN B"/>
    <property type="match status" value="1"/>
</dbReference>
<dbReference type="EMBL" id="FQZM01000015">
    <property type="protein sequence ID" value="SHI93492.1"/>
    <property type="molecule type" value="Genomic_DNA"/>
</dbReference>
<feature type="transmembrane region" description="Helical" evidence="10">
    <location>
        <begin position="55"/>
        <end position="74"/>
    </location>
</feature>
<name>A0A1M6F753_9FIRM</name>
<evidence type="ECO:0000256" key="3">
    <source>
        <dbReference type="ARBA" id="ARBA00022475"/>
    </source>
</evidence>
<dbReference type="InterPro" id="IPR003445">
    <property type="entry name" value="Cat_transpt"/>
</dbReference>
<evidence type="ECO:0000256" key="2">
    <source>
        <dbReference type="ARBA" id="ARBA00022448"/>
    </source>
</evidence>
<gene>
    <name evidence="11" type="ORF">SAMN02745219_01386</name>
</gene>
<evidence type="ECO:0000256" key="9">
    <source>
        <dbReference type="ARBA" id="ARBA00023136"/>
    </source>
</evidence>
<feature type="transmembrane region" description="Helical" evidence="10">
    <location>
        <begin position="303"/>
        <end position="335"/>
    </location>
</feature>
<feature type="transmembrane region" description="Helical" evidence="10">
    <location>
        <begin position="415"/>
        <end position="436"/>
    </location>
</feature>
<keyword evidence="2" id="KW-0813">Transport</keyword>
<dbReference type="Proteomes" id="UP000184529">
    <property type="component" value="Unassembled WGS sequence"/>
</dbReference>
<keyword evidence="4" id="KW-0633">Potassium transport</keyword>
<keyword evidence="12" id="KW-1185">Reference proteome</keyword>
<evidence type="ECO:0000256" key="10">
    <source>
        <dbReference type="SAM" id="Phobius"/>
    </source>
</evidence>
<keyword evidence="3" id="KW-1003">Cell membrane</keyword>
<dbReference type="STRING" id="1121432.SAMN02745219_01386"/>
<comment type="subcellular location">
    <subcellularLocation>
        <location evidence="1">Cell membrane</location>
        <topology evidence="1">Multi-pass membrane protein</topology>
    </subcellularLocation>
</comment>
<dbReference type="Pfam" id="PF02386">
    <property type="entry name" value="TrkH"/>
    <property type="match status" value="1"/>
</dbReference>
<feature type="transmembrane region" description="Helical" evidence="10">
    <location>
        <begin position="240"/>
        <end position="259"/>
    </location>
</feature>
<evidence type="ECO:0000313" key="11">
    <source>
        <dbReference type="EMBL" id="SHI93492.1"/>
    </source>
</evidence>
<reference evidence="12" key="1">
    <citation type="submission" date="2016-11" db="EMBL/GenBank/DDBJ databases">
        <authorList>
            <person name="Varghese N."/>
            <person name="Submissions S."/>
        </authorList>
    </citation>
    <scope>NUCLEOTIDE SEQUENCE [LARGE SCALE GENOMIC DNA]</scope>
    <source>
        <strain evidence="12">DSM 16057</strain>
    </source>
</reference>
<keyword evidence="8" id="KW-0406">Ion transport</keyword>
<evidence type="ECO:0000256" key="5">
    <source>
        <dbReference type="ARBA" id="ARBA00022692"/>
    </source>
</evidence>
<dbReference type="GO" id="GO:0015379">
    <property type="term" value="F:potassium:chloride symporter activity"/>
    <property type="evidence" value="ECO:0007669"/>
    <property type="project" value="InterPro"/>
</dbReference>
<evidence type="ECO:0000256" key="7">
    <source>
        <dbReference type="ARBA" id="ARBA00022989"/>
    </source>
</evidence>
<keyword evidence="9 10" id="KW-0472">Membrane</keyword>
<protein>
    <submittedName>
        <fullName evidence="11">Trk system potassium uptake protein TrkH</fullName>
    </submittedName>
</protein>
<sequence>MDFRRKTVRMDTKKGFPLQLSPPQVLVLGFAGVILAGTLLLMLPVSSRSGTYTDFLTALFTATSAVCVTGLVVVDTGTYWSVFGQAVILALIQVGGLGFMSMATLFFILMGRRIGLKERLIIQESLNQLRVAGVVRLVRAVLLFTVFTEGFFAVVLSLRFYFDYGFPRCLWLGIFHAVSAFNNAGFDLLGDFRSLTGYVSDPVVTLSVTTLIILGGLGFSTVMELYNYPRTRRLSVHTKLVLRVTGWLIFCGALLFGLLEWGHILRDLPLSGKILASYFQAVTPRTAGFNTVDIGHLNPATQFLIIILMFIGASPGSTGGGIKTTTFALLGITLWSLSKGKEDVEVFRRRIPPWQVYKALSVTLWAILLVSTVTLLLSVTEGGDFLASLFETVSAFGTVGLSMGLTPELTPLGRVAIIFTMFAGRLGPLTLAYAFAQRRRKTAVRYPEEKIMVG</sequence>
<dbReference type="PANTHER" id="PTHR32024">
    <property type="entry name" value="TRK SYSTEM POTASSIUM UPTAKE PROTEIN TRKG-RELATED"/>
    <property type="match status" value="1"/>
</dbReference>
<keyword evidence="7 10" id="KW-1133">Transmembrane helix</keyword>
<evidence type="ECO:0000256" key="1">
    <source>
        <dbReference type="ARBA" id="ARBA00004651"/>
    </source>
</evidence>
<evidence type="ECO:0000313" key="12">
    <source>
        <dbReference type="Proteomes" id="UP000184529"/>
    </source>
</evidence>
<keyword evidence="5 10" id="KW-0812">Transmembrane</keyword>
<feature type="transmembrane region" description="Helical" evidence="10">
    <location>
        <begin position="356"/>
        <end position="379"/>
    </location>
</feature>
<feature type="transmembrane region" description="Helical" evidence="10">
    <location>
        <begin position="203"/>
        <end position="228"/>
    </location>
</feature>
<evidence type="ECO:0000256" key="4">
    <source>
        <dbReference type="ARBA" id="ARBA00022538"/>
    </source>
</evidence>
<organism evidence="11 12">
    <name type="scientific">Desulfofundulus thermosubterraneus DSM 16057</name>
    <dbReference type="NCBI Taxonomy" id="1121432"/>
    <lineage>
        <taxon>Bacteria</taxon>
        <taxon>Bacillati</taxon>
        <taxon>Bacillota</taxon>
        <taxon>Clostridia</taxon>
        <taxon>Eubacteriales</taxon>
        <taxon>Peptococcaceae</taxon>
        <taxon>Desulfofundulus</taxon>
    </lineage>
</organism>
<dbReference type="InterPro" id="IPR004772">
    <property type="entry name" value="TrkH"/>
</dbReference>
<dbReference type="NCBIfam" id="TIGR00933">
    <property type="entry name" value="2a38"/>
    <property type="match status" value="1"/>
</dbReference>
<dbReference type="AlphaFoldDB" id="A0A1M6F753"/>